<evidence type="ECO:0000259" key="2">
    <source>
        <dbReference type="Pfam" id="PF08450"/>
    </source>
</evidence>
<dbReference type="SUPFAM" id="SSF63829">
    <property type="entry name" value="Calcium-dependent phosphotriesterase"/>
    <property type="match status" value="1"/>
</dbReference>
<evidence type="ECO:0000256" key="1">
    <source>
        <dbReference type="ARBA" id="ARBA00022801"/>
    </source>
</evidence>
<dbReference type="Proteomes" id="UP001589755">
    <property type="component" value="Unassembled WGS sequence"/>
</dbReference>
<dbReference type="InterPro" id="IPR013658">
    <property type="entry name" value="SGL"/>
</dbReference>
<dbReference type="Pfam" id="PF08450">
    <property type="entry name" value="SGL"/>
    <property type="match status" value="1"/>
</dbReference>
<evidence type="ECO:0000313" key="3">
    <source>
        <dbReference type="EMBL" id="MFC0208064.1"/>
    </source>
</evidence>
<keyword evidence="1" id="KW-0378">Hydrolase</keyword>
<dbReference type="PANTHER" id="PTHR47572:SF4">
    <property type="entry name" value="LACTONASE DRP35"/>
    <property type="match status" value="1"/>
</dbReference>
<dbReference type="InterPro" id="IPR051262">
    <property type="entry name" value="SMP-30/CGR1_Lactonase"/>
</dbReference>
<protein>
    <submittedName>
        <fullName evidence="3">SMP-30/gluconolactonase/LRE family protein</fullName>
    </submittedName>
</protein>
<gene>
    <name evidence="3" type="ORF">ACFFJ2_06575</name>
</gene>
<name>A0ABV6D5Y1_9HYPH</name>
<proteinExistence type="predicted"/>
<feature type="domain" description="SMP-30/Gluconolactonase/LRE-like region" evidence="2">
    <location>
        <begin position="33"/>
        <end position="288"/>
    </location>
</feature>
<evidence type="ECO:0000313" key="4">
    <source>
        <dbReference type="Proteomes" id="UP001589755"/>
    </source>
</evidence>
<comment type="caution">
    <text evidence="3">The sequence shown here is derived from an EMBL/GenBank/DDBJ whole genome shotgun (WGS) entry which is preliminary data.</text>
</comment>
<dbReference type="PANTHER" id="PTHR47572">
    <property type="entry name" value="LIPOPROTEIN-RELATED"/>
    <property type="match status" value="1"/>
</dbReference>
<dbReference type="RefSeq" id="WP_261519098.1">
    <property type="nucleotide sequence ID" value="NZ_JAODNW010000002.1"/>
</dbReference>
<dbReference type="PRINTS" id="PR01790">
    <property type="entry name" value="SMP30FAMILY"/>
</dbReference>
<dbReference type="InterPro" id="IPR005511">
    <property type="entry name" value="SMP-30"/>
</dbReference>
<dbReference type="EMBL" id="JBHLXD010000008">
    <property type="protein sequence ID" value="MFC0208064.1"/>
    <property type="molecule type" value="Genomic_DNA"/>
</dbReference>
<reference evidence="3 4" key="1">
    <citation type="submission" date="2024-09" db="EMBL/GenBank/DDBJ databases">
        <authorList>
            <person name="Sun Q."/>
            <person name="Mori K."/>
        </authorList>
    </citation>
    <scope>NUCLEOTIDE SEQUENCE [LARGE SCALE GENOMIC DNA]</scope>
    <source>
        <strain evidence="3 4">CCM 8543</strain>
    </source>
</reference>
<dbReference type="Gene3D" id="2.120.10.30">
    <property type="entry name" value="TolB, C-terminal domain"/>
    <property type="match status" value="1"/>
</dbReference>
<sequence>MTNDPLYEVHDPRFRMLIVPNARLEELYSGCRWAEGPVWFDDACQLVFSDIPNQRMLRWVPDGGVSIFRQPSNFANGNTRDRQGRLVTCEHGTRRLTRTEIDGTITVLAEAHAGKRLNSPNDVVVHSDGSVWFTDPTYGILSDYEGYKAEPEQETRNVYRLEPESGALAAVVSDFRQPNGLAFSPDEKTLYVADSAASHDESAPRHIRAFDVLPGGRLENGRVFALIDNGIPDGLRVDRQGNVWSSAGDGIHCFAPDGQLLGKILIPQTVANLTFGGPRHNRLFITATTALYSLYVAVAGAQWP</sequence>
<keyword evidence="4" id="KW-1185">Reference proteome</keyword>
<dbReference type="InterPro" id="IPR011042">
    <property type="entry name" value="6-blade_b-propeller_TolB-like"/>
</dbReference>
<accession>A0ABV6D5Y1</accession>
<organism evidence="3 4">
    <name type="scientific">Chelativorans intermedius</name>
    <dbReference type="NCBI Taxonomy" id="515947"/>
    <lineage>
        <taxon>Bacteria</taxon>
        <taxon>Pseudomonadati</taxon>
        <taxon>Pseudomonadota</taxon>
        <taxon>Alphaproteobacteria</taxon>
        <taxon>Hyphomicrobiales</taxon>
        <taxon>Phyllobacteriaceae</taxon>
        <taxon>Chelativorans</taxon>
    </lineage>
</organism>